<proteinExistence type="predicted"/>
<keyword evidence="2" id="KW-1185">Reference proteome</keyword>
<organism evidence="1 2">
    <name type="scientific">Halorussus gelatinilyticus</name>
    <dbReference type="NCBI Taxonomy" id="2937524"/>
    <lineage>
        <taxon>Archaea</taxon>
        <taxon>Methanobacteriati</taxon>
        <taxon>Methanobacteriota</taxon>
        <taxon>Stenosarchaea group</taxon>
        <taxon>Halobacteria</taxon>
        <taxon>Halobacteriales</taxon>
        <taxon>Haladaptataceae</taxon>
        <taxon>Halorussus</taxon>
    </lineage>
</organism>
<sequence>MKRLIIHGNPGIRKNAIIDYDGDEVVCFAISRQGDWHGPDEPQLWCVIGSEDEREDFEKRNYVPHWLDTESVDAEAIDVIKRADDIAVS</sequence>
<gene>
    <name evidence="1" type="ORF">M0R88_12410</name>
</gene>
<dbReference type="RefSeq" id="WP_248653819.1">
    <property type="nucleotide sequence ID" value="NZ_CP096658.1"/>
</dbReference>
<dbReference type="AlphaFoldDB" id="A0A8U0IGB9"/>
<name>A0A8U0IGB9_9EURY</name>
<dbReference type="EMBL" id="CP096658">
    <property type="protein sequence ID" value="UPV99323.1"/>
    <property type="molecule type" value="Genomic_DNA"/>
</dbReference>
<accession>A0A8U0IGB9</accession>
<evidence type="ECO:0000313" key="1">
    <source>
        <dbReference type="EMBL" id="UPV99323.1"/>
    </source>
</evidence>
<dbReference type="KEGG" id="haxz:M0R88_12410"/>
<protein>
    <submittedName>
        <fullName evidence="1">Uncharacterized protein</fullName>
    </submittedName>
</protein>
<dbReference type="InterPro" id="IPR054623">
    <property type="entry name" value="HAH_0734-like"/>
</dbReference>
<dbReference type="Pfam" id="PF23384">
    <property type="entry name" value="DUF7098"/>
    <property type="match status" value="1"/>
</dbReference>
<dbReference type="GeneID" id="72190671"/>
<dbReference type="NCBIfam" id="NF045545">
    <property type="entry name" value="HAH_0734_fam"/>
    <property type="match status" value="1"/>
</dbReference>
<dbReference type="Proteomes" id="UP000830434">
    <property type="component" value="Chromosome"/>
</dbReference>
<evidence type="ECO:0000313" key="2">
    <source>
        <dbReference type="Proteomes" id="UP000830434"/>
    </source>
</evidence>
<reference evidence="1" key="1">
    <citation type="submission" date="2022-04" db="EMBL/GenBank/DDBJ databases">
        <title>Diverse halophilic archaea isolated from saline environments.</title>
        <authorList>
            <person name="Cui H.-L."/>
        </authorList>
    </citation>
    <scope>NUCLEOTIDE SEQUENCE</scope>
    <source>
        <strain evidence="1">XZYJT40</strain>
    </source>
</reference>